<evidence type="ECO:0000313" key="1">
    <source>
        <dbReference type="EMBL" id="KAI9902982.1"/>
    </source>
</evidence>
<sequence length="185" mass="20921">MAAPAEKTIKNLSGKYSMNKELSDSTNPALALQGLGYLLRKAVDIASVVIEVNQYEAPPKPPSTSTDVVTHIDIAQTAAGLSTTHENRCLDDIYREHSDWLFGDVRGKSRFVKLSEVEDEYLKTGWEDPEGTYFLSEAENPSKGWQAWQIWGFQQVNGERRYCRNAIVTKKDKKETLRLVYDYLG</sequence>
<protein>
    <submittedName>
        <fullName evidence="1">Uncharacterized protein</fullName>
    </submittedName>
</protein>
<keyword evidence="2" id="KW-1185">Reference proteome</keyword>
<reference evidence="1" key="1">
    <citation type="submission" date="2022-10" db="EMBL/GenBank/DDBJ databases">
        <title>Complete Genome of Trichothecium roseum strain YXFP-22015, a Plant Pathogen Isolated from Citrus.</title>
        <authorList>
            <person name="Wang Y."/>
            <person name="Zhu L."/>
        </authorList>
    </citation>
    <scope>NUCLEOTIDE SEQUENCE</scope>
    <source>
        <strain evidence="1">YXFP-22015</strain>
    </source>
</reference>
<dbReference type="EMBL" id="CM047941">
    <property type="protein sequence ID" value="KAI9902982.1"/>
    <property type="molecule type" value="Genomic_DNA"/>
</dbReference>
<evidence type="ECO:0000313" key="2">
    <source>
        <dbReference type="Proteomes" id="UP001163324"/>
    </source>
</evidence>
<comment type="caution">
    <text evidence="1">The sequence shown here is derived from an EMBL/GenBank/DDBJ whole genome shotgun (WGS) entry which is preliminary data.</text>
</comment>
<gene>
    <name evidence="1" type="ORF">N3K66_002334</name>
</gene>
<accession>A0ACC0V990</accession>
<name>A0ACC0V990_9HYPO</name>
<proteinExistence type="predicted"/>
<organism evidence="1 2">
    <name type="scientific">Trichothecium roseum</name>
    <dbReference type="NCBI Taxonomy" id="47278"/>
    <lineage>
        <taxon>Eukaryota</taxon>
        <taxon>Fungi</taxon>
        <taxon>Dikarya</taxon>
        <taxon>Ascomycota</taxon>
        <taxon>Pezizomycotina</taxon>
        <taxon>Sordariomycetes</taxon>
        <taxon>Hypocreomycetidae</taxon>
        <taxon>Hypocreales</taxon>
        <taxon>Hypocreales incertae sedis</taxon>
        <taxon>Trichothecium</taxon>
    </lineage>
</organism>
<dbReference type="Proteomes" id="UP001163324">
    <property type="component" value="Chromosome 2"/>
</dbReference>